<gene>
    <name evidence="1" type="ORF">AWB66_05744</name>
</gene>
<accession>A0A158KA41</accession>
<evidence type="ECO:0008006" key="3">
    <source>
        <dbReference type="Google" id="ProtNLM"/>
    </source>
</evidence>
<dbReference type="AlphaFoldDB" id="A0A158KA41"/>
<name>A0A158KA41_9BURK</name>
<comment type="caution">
    <text evidence="1">The sequence shown here is derived from an EMBL/GenBank/DDBJ whole genome shotgun (WGS) entry which is preliminary data.</text>
</comment>
<dbReference type="EMBL" id="FCNZ02000038">
    <property type="protein sequence ID" value="SAL77984.1"/>
    <property type="molecule type" value="Genomic_DNA"/>
</dbReference>
<proteinExistence type="predicted"/>
<sequence>MSDGNQTSVRKFGVVGGLGPLASADVFFKLIKSMPARATASISVPSSCSIPGFRCRQ</sequence>
<evidence type="ECO:0000313" key="1">
    <source>
        <dbReference type="EMBL" id="SAL77984.1"/>
    </source>
</evidence>
<organism evidence="1 2">
    <name type="scientific">Caballeronia telluris</name>
    <dbReference type="NCBI Taxonomy" id="326475"/>
    <lineage>
        <taxon>Bacteria</taxon>
        <taxon>Pseudomonadati</taxon>
        <taxon>Pseudomonadota</taxon>
        <taxon>Betaproteobacteria</taxon>
        <taxon>Burkholderiales</taxon>
        <taxon>Burkholderiaceae</taxon>
        <taxon>Caballeronia</taxon>
    </lineage>
</organism>
<dbReference type="STRING" id="326475.AWB66_05744"/>
<reference evidence="1" key="1">
    <citation type="submission" date="2016-01" db="EMBL/GenBank/DDBJ databases">
        <authorList>
            <person name="Peeters Charlotte."/>
        </authorList>
    </citation>
    <scope>NUCLEOTIDE SEQUENCE</scope>
    <source>
        <strain evidence="1">LMG 22936</strain>
    </source>
</reference>
<protein>
    <recommendedName>
        <fullName evidence="3">Aspartate racemase</fullName>
    </recommendedName>
</protein>
<evidence type="ECO:0000313" key="2">
    <source>
        <dbReference type="Proteomes" id="UP000054717"/>
    </source>
</evidence>
<keyword evidence="2" id="KW-1185">Reference proteome</keyword>
<dbReference type="Proteomes" id="UP000054717">
    <property type="component" value="Unassembled WGS sequence"/>
</dbReference>